<proteinExistence type="predicted"/>
<organism evidence="1 2">
    <name type="scientific">Serratia proteamaculans</name>
    <dbReference type="NCBI Taxonomy" id="28151"/>
    <lineage>
        <taxon>Bacteria</taxon>
        <taxon>Pseudomonadati</taxon>
        <taxon>Pseudomonadota</taxon>
        <taxon>Gammaproteobacteria</taxon>
        <taxon>Enterobacterales</taxon>
        <taxon>Yersiniaceae</taxon>
        <taxon>Serratia</taxon>
    </lineage>
</organism>
<gene>
    <name evidence="1" type="ORF">JKX24_14650</name>
</gene>
<dbReference type="AlphaFoldDB" id="A0A7U0N2X3"/>
<accession>A0A7U0N2X3</accession>
<name>A0A7U0N2X3_SERPR</name>
<evidence type="ECO:0000313" key="2">
    <source>
        <dbReference type="Proteomes" id="UP000596176"/>
    </source>
</evidence>
<dbReference type="RefSeq" id="WP_157765451.1">
    <property type="nucleotide sequence ID" value="NZ_CAMITN010000006.1"/>
</dbReference>
<reference evidence="1 2" key="1">
    <citation type="submission" date="2021-01" db="EMBL/GenBank/DDBJ databases">
        <title>Chromosome sequence of Serratia proteamaculans strain 94 rif-r, isolated from spoiled beef.</title>
        <authorList>
            <person name="Zaytseva Y.V."/>
            <person name="Iablokov S.N."/>
            <person name="Klyukina A."/>
        </authorList>
    </citation>
    <scope>NUCLEOTIDE SEQUENCE [LARGE SCALE GENOMIC DNA]</scope>
    <source>
        <strain evidence="1 2">94 rif-r</strain>
    </source>
</reference>
<sequence length="76" mass="8403">MRADKFSTVATCAVAILFLALTTLPSPIGLQSGKHATPLSSTLPFIQHAEPLVVYKSLKPRIKKQLRRLVQLQHLI</sequence>
<evidence type="ECO:0000313" key="1">
    <source>
        <dbReference type="EMBL" id="QQX51460.1"/>
    </source>
</evidence>
<dbReference type="Proteomes" id="UP000596176">
    <property type="component" value="Chromosome"/>
</dbReference>
<dbReference type="GeneID" id="83700919"/>
<dbReference type="EMBL" id="CP068391">
    <property type="protein sequence ID" value="QQX51460.1"/>
    <property type="molecule type" value="Genomic_DNA"/>
</dbReference>
<protein>
    <submittedName>
        <fullName evidence="1">Uncharacterized protein</fullName>
    </submittedName>
</protein>